<name>A0A1Z4GB55_9CYAN</name>
<gene>
    <name evidence="2" type="ORF">NIES21_05080</name>
</gene>
<evidence type="ECO:0000313" key="3">
    <source>
        <dbReference type="Proteomes" id="UP000218287"/>
    </source>
</evidence>
<dbReference type="Pfam" id="PF02518">
    <property type="entry name" value="HATPase_c"/>
    <property type="match status" value="1"/>
</dbReference>
<evidence type="ECO:0000313" key="2">
    <source>
        <dbReference type="EMBL" id="BAY14750.1"/>
    </source>
</evidence>
<sequence>MNIIANAIDALEESNIGKSFAEILANSNRIIITTSIVDKYVKISIADNGQRITEKVKQKIFDHLFTTKGVVRKQV</sequence>
<dbReference type="InterPro" id="IPR003594">
    <property type="entry name" value="HATPase_dom"/>
</dbReference>
<dbReference type="AlphaFoldDB" id="A0A1Z4GB55"/>
<proteinExistence type="predicted"/>
<dbReference type="Proteomes" id="UP000218287">
    <property type="component" value="Chromosome"/>
</dbReference>
<dbReference type="GO" id="GO:0016301">
    <property type="term" value="F:kinase activity"/>
    <property type="evidence" value="ECO:0007669"/>
    <property type="project" value="UniProtKB-KW"/>
</dbReference>
<dbReference type="EMBL" id="AP018174">
    <property type="protein sequence ID" value="BAY14750.1"/>
    <property type="molecule type" value="Genomic_DNA"/>
</dbReference>
<reference evidence="2 3" key="1">
    <citation type="submission" date="2017-06" db="EMBL/GenBank/DDBJ databases">
        <title>Genome sequencing of cyanobaciteial culture collection at National Institute for Environmental Studies (NIES).</title>
        <authorList>
            <person name="Hirose Y."/>
            <person name="Shimura Y."/>
            <person name="Fujisawa T."/>
            <person name="Nakamura Y."/>
            <person name="Kawachi M."/>
        </authorList>
    </citation>
    <scope>NUCLEOTIDE SEQUENCE [LARGE SCALE GENOMIC DNA]</scope>
    <source>
        <strain evidence="2 3">NIES-21</strain>
    </source>
</reference>
<dbReference type="SUPFAM" id="SSF55874">
    <property type="entry name" value="ATPase domain of HSP90 chaperone/DNA topoisomerase II/histidine kinase"/>
    <property type="match status" value="1"/>
</dbReference>
<accession>A0A1Z4GB55</accession>
<organism evidence="2 3">
    <name type="scientific">Anabaenopsis circularis NIES-21</name>
    <dbReference type="NCBI Taxonomy" id="1085406"/>
    <lineage>
        <taxon>Bacteria</taxon>
        <taxon>Bacillati</taxon>
        <taxon>Cyanobacteriota</taxon>
        <taxon>Cyanophyceae</taxon>
        <taxon>Nostocales</taxon>
        <taxon>Nodulariaceae</taxon>
        <taxon>Anabaenopsis</taxon>
    </lineage>
</organism>
<keyword evidence="2" id="KW-0418">Kinase</keyword>
<protein>
    <submittedName>
        <fullName evidence="2">Multi-sensor signal transduction histidine kinase</fullName>
    </submittedName>
</protein>
<dbReference type="Gene3D" id="3.30.565.10">
    <property type="entry name" value="Histidine kinase-like ATPase, C-terminal domain"/>
    <property type="match status" value="1"/>
</dbReference>
<dbReference type="InterPro" id="IPR036890">
    <property type="entry name" value="HATPase_C_sf"/>
</dbReference>
<keyword evidence="2" id="KW-0808">Transferase</keyword>
<keyword evidence="3" id="KW-1185">Reference proteome</keyword>
<evidence type="ECO:0000259" key="1">
    <source>
        <dbReference type="Pfam" id="PF02518"/>
    </source>
</evidence>
<feature type="domain" description="Histidine kinase/HSP90-like ATPase" evidence="1">
    <location>
        <begin position="2"/>
        <end position="67"/>
    </location>
</feature>